<keyword evidence="3" id="KW-1185">Reference proteome</keyword>
<comment type="caution">
    <text evidence="2">The sequence shown here is derived from an EMBL/GenBank/DDBJ whole genome shotgun (WGS) entry which is preliminary data.</text>
</comment>
<name>A0ABQ5UWX3_9PROT</name>
<reference evidence="2" key="2">
    <citation type="submission" date="2023-01" db="EMBL/GenBank/DDBJ databases">
        <title>Draft genome sequence of Algimonas porphyrae strain NBRC 108216.</title>
        <authorList>
            <person name="Sun Q."/>
            <person name="Mori K."/>
        </authorList>
    </citation>
    <scope>NUCLEOTIDE SEQUENCE</scope>
    <source>
        <strain evidence="2">NBRC 108216</strain>
    </source>
</reference>
<feature type="compositionally biased region" description="Basic residues" evidence="1">
    <location>
        <begin position="36"/>
        <end position="51"/>
    </location>
</feature>
<evidence type="ECO:0000313" key="2">
    <source>
        <dbReference type="EMBL" id="GLQ19648.1"/>
    </source>
</evidence>
<gene>
    <name evidence="2" type="ORF">GCM10007854_06030</name>
</gene>
<reference evidence="2" key="1">
    <citation type="journal article" date="2014" name="Int. J. Syst. Evol. Microbiol.">
        <title>Complete genome of a new Firmicutes species belonging to the dominant human colonic microbiota ('Ruminococcus bicirculans') reveals two chromosomes and a selective capacity to utilize plant glucans.</title>
        <authorList>
            <consortium name="NISC Comparative Sequencing Program"/>
            <person name="Wegmann U."/>
            <person name="Louis P."/>
            <person name="Goesmann A."/>
            <person name="Henrissat B."/>
            <person name="Duncan S.H."/>
            <person name="Flint H.J."/>
        </authorList>
    </citation>
    <scope>NUCLEOTIDE SEQUENCE</scope>
    <source>
        <strain evidence="2">NBRC 108216</strain>
    </source>
</reference>
<sequence>MRLRMRALVLKQDPNPWCKPWLSPHPGLSNMFRNQHPPKRQIRRKPTPSLR</sequence>
<feature type="region of interest" description="Disordered" evidence="1">
    <location>
        <begin position="24"/>
        <end position="51"/>
    </location>
</feature>
<accession>A0ABQ5UWX3</accession>
<dbReference type="EMBL" id="BSNJ01000001">
    <property type="protein sequence ID" value="GLQ19648.1"/>
    <property type="molecule type" value="Genomic_DNA"/>
</dbReference>
<organism evidence="2 3">
    <name type="scientific">Algimonas porphyrae</name>
    <dbReference type="NCBI Taxonomy" id="1128113"/>
    <lineage>
        <taxon>Bacteria</taxon>
        <taxon>Pseudomonadati</taxon>
        <taxon>Pseudomonadota</taxon>
        <taxon>Alphaproteobacteria</taxon>
        <taxon>Maricaulales</taxon>
        <taxon>Robiginitomaculaceae</taxon>
        <taxon>Algimonas</taxon>
    </lineage>
</organism>
<evidence type="ECO:0000313" key="3">
    <source>
        <dbReference type="Proteomes" id="UP001161390"/>
    </source>
</evidence>
<dbReference type="Proteomes" id="UP001161390">
    <property type="component" value="Unassembled WGS sequence"/>
</dbReference>
<protein>
    <submittedName>
        <fullName evidence="2">Uncharacterized protein</fullName>
    </submittedName>
</protein>
<proteinExistence type="predicted"/>
<evidence type="ECO:0000256" key="1">
    <source>
        <dbReference type="SAM" id="MobiDB-lite"/>
    </source>
</evidence>